<feature type="active site" description="Proton donor/acceptor" evidence="1">
    <location>
        <position position="224"/>
    </location>
</feature>
<organism evidence="4 5">
    <name type="scientific">Aureimonas flava</name>
    <dbReference type="NCBI Taxonomy" id="2320271"/>
    <lineage>
        <taxon>Bacteria</taxon>
        <taxon>Pseudomonadati</taxon>
        <taxon>Pseudomonadota</taxon>
        <taxon>Alphaproteobacteria</taxon>
        <taxon>Hyphomicrobiales</taxon>
        <taxon>Aurantimonadaceae</taxon>
        <taxon>Aureimonas</taxon>
    </lineage>
</organism>
<dbReference type="GO" id="GO:0046872">
    <property type="term" value="F:metal ion binding"/>
    <property type="evidence" value="ECO:0007669"/>
    <property type="project" value="UniProtKB-KW"/>
</dbReference>
<feature type="domain" description="SMP-30/Gluconolactonase/LRE-like region" evidence="3">
    <location>
        <begin position="10"/>
        <end position="283"/>
    </location>
</feature>
<dbReference type="InterPro" id="IPR013658">
    <property type="entry name" value="SGL"/>
</dbReference>
<feature type="binding site" evidence="2">
    <location>
        <position position="168"/>
    </location>
    <ligand>
        <name>a divalent metal cation</name>
        <dbReference type="ChEBI" id="CHEBI:60240"/>
    </ligand>
</feature>
<comment type="cofactor">
    <cofactor evidence="2">
        <name>Zn(2+)</name>
        <dbReference type="ChEBI" id="CHEBI:29105"/>
    </cofactor>
    <text evidence="2">Binds 1 divalent metal cation per subunit.</text>
</comment>
<evidence type="ECO:0000256" key="1">
    <source>
        <dbReference type="PIRSR" id="PIRSR605511-1"/>
    </source>
</evidence>
<evidence type="ECO:0000313" key="5">
    <source>
        <dbReference type="Proteomes" id="UP000265750"/>
    </source>
</evidence>
<evidence type="ECO:0000313" key="4">
    <source>
        <dbReference type="EMBL" id="RIX99728.1"/>
    </source>
</evidence>
<protein>
    <submittedName>
        <fullName evidence="4">SMP-30/gluconolactonase/LRE family protein</fullName>
    </submittedName>
</protein>
<dbReference type="PRINTS" id="PR01790">
    <property type="entry name" value="SMP30FAMILY"/>
</dbReference>
<comment type="caution">
    <text evidence="4">The sequence shown here is derived from an EMBL/GenBank/DDBJ whole genome shotgun (WGS) entry which is preliminary data.</text>
</comment>
<dbReference type="InterPro" id="IPR011042">
    <property type="entry name" value="6-blade_b-propeller_TolB-like"/>
</dbReference>
<name>A0A3A1WRF7_9HYPH</name>
<dbReference type="RefSeq" id="WP_119540859.1">
    <property type="nucleotide sequence ID" value="NZ_QYRN01000007.1"/>
</dbReference>
<keyword evidence="5" id="KW-1185">Reference proteome</keyword>
<dbReference type="OrthoDB" id="30052at2"/>
<evidence type="ECO:0000259" key="3">
    <source>
        <dbReference type="Pfam" id="PF08450"/>
    </source>
</evidence>
<keyword evidence="2" id="KW-0862">Zinc</keyword>
<dbReference type="EMBL" id="QYRN01000007">
    <property type="protein sequence ID" value="RIX99728.1"/>
    <property type="molecule type" value="Genomic_DNA"/>
</dbReference>
<dbReference type="InterPro" id="IPR005511">
    <property type="entry name" value="SMP-30"/>
</dbReference>
<dbReference type="Pfam" id="PF08450">
    <property type="entry name" value="SGL"/>
    <property type="match status" value="1"/>
</dbReference>
<feature type="binding site" evidence="2">
    <location>
        <position position="224"/>
    </location>
    <ligand>
        <name>a divalent metal cation</name>
        <dbReference type="ChEBI" id="CHEBI:60240"/>
    </ligand>
</feature>
<sequence length="307" mass="32866">MHILAEGLLFPEGPVALPDGSVLVVEVAGEAIRRVAPNGTVSLFATVPGAPNGLGVGPDGQLFLCNNGGLAWKRQPGRLMPLGQPAAYETGRIEVIGPEGGKPERLYDRCDGHALRAPNDLVFDADGNFWFTDYGKKRDRDMDRGFVYWARADGSEIRQVIGPMLSPNGIGLSPDGRTLYVAETETARLWAWEVVAPGRVDMLPFPSPHGGRLVCGMGGFNRLDSLAVTASGRVCVAALHRGSVAEIDPATGLFTDHVFPDTSVTNICFGGHDMRTAYVTLAHQGLLATTRWAEPGLRLAFQDLPPV</sequence>
<reference evidence="5" key="1">
    <citation type="submission" date="2018-09" db="EMBL/GenBank/DDBJ databases">
        <authorList>
            <person name="Tuo L."/>
        </authorList>
    </citation>
    <scope>NUCLEOTIDE SEQUENCE [LARGE SCALE GENOMIC DNA]</scope>
    <source>
        <strain evidence="5">M2BS4Y-1</strain>
    </source>
</reference>
<evidence type="ECO:0000256" key="2">
    <source>
        <dbReference type="PIRSR" id="PIRSR605511-2"/>
    </source>
</evidence>
<dbReference type="InterPro" id="IPR051262">
    <property type="entry name" value="SMP-30/CGR1_Lactonase"/>
</dbReference>
<dbReference type="PANTHER" id="PTHR47572">
    <property type="entry name" value="LIPOPROTEIN-RELATED"/>
    <property type="match status" value="1"/>
</dbReference>
<feature type="binding site" evidence="2">
    <location>
        <position position="119"/>
    </location>
    <ligand>
        <name>substrate</name>
    </ligand>
</feature>
<dbReference type="Proteomes" id="UP000265750">
    <property type="component" value="Unassembled WGS sequence"/>
</dbReference>
<dbReference type="AlphaFoldDB" id="A0A3A1WRF7"/>
<dbReference type="Gene3D" id="2.120.10.30">
    <property type="entry name" value="TolB, C-terminal domain"/>
    <property type="match status" value="1"/>
</dbReference>
<accession>A0A3A1WRF7</accession>
<proteinExistence type="predicted"/>
<dbReference type="SUPFAM" id="SSF63829">
    <property type="entry name" value="Calcium-dependent phosphotriesterase"/>
    <property type="match status" value="1"/>
</dbReference>
<keyword evidence="2" id="KW-0479">Metal-binding</keyword>
<dbReference type="PANTHER" id="PTHR47572:SF5">
    <property type="entry name" value="BLR2277 PROTEIN"/>
    <property type="match status" value="1"/>
</dbReference>
<gene>
    <name evidence="4" type="ORF">D3218_14795</name>
</gene>